<dbReference type="EMBL" id="JBFARM010000003">
    <property type="protein sequence ID" value="MEV4286158.1"/>
    <property type="molecule type" value="Genomic_DNA"/>
</dbReference>
<dbReference type="Gene3D" id="3.30.450.40">
    <property type="match status" value="1"/>
</dbReference>
<dbReference type="Pfam" id="PF09339">
    <property type="entry name" value="HTH_IclR"/>
    <property type="match status" value="1"/>
</dbReference>
<evidence type="ECO:0000256" key="3">
    <source>
        <dbReference type="ARBA" id="ARBA00023163"/>
    </source>
</evidence>
<keyword evidence="7" id="KW-1185">Reference proteome</keyword>
<dbReference type="PANTHER" id="PTHR30136:SF35">
    <property type="entry name" value="HTH-TYPE TRANSCRIPTIONAL REGULATOR RV1719"/>
    <property type="match status" value="1"/>
</dbReference>
<keyword evidence="3" id="KW-0804">Transcription</keyword>
<evidence type="ECO:0000259" key="5">
    <source>
        <dbReference type="PROSITE" id="PS51078"/>
    </source>
</evidence>
<dbReference type="RefSeq" id="WP_364447863.1">
    <property type="nucleotide sequence ID" value="NZ_JBFARM010000003.1"/>
</dbReference>
<dbReference type="InterPro" id="IPR029016">
    <property type="entry name" value="GAF-like_dom_sf"/>
</dbReference>
<accession>A0ABV3H0W7</accession>
<feature type="domain" description="IclR-ED" evidence="5">
    <location>
        <begin position="85"/>
        <end position="274"/>
    </location>
</feature>
<dbReference type="InterPro" id="IPR050707">
    <property type="entry name" value="HTH_MetabolicPath_Reg"/>
</dbReference>
<sequence>MRDPMAAEFTDRTPTMNPRRRGVRAVDRALDVLTAFSAAHPRLQLSELAEAAGLPKTSTHRIAVTLVERGFLRQDDDGAYTLGSRLIELGSLVSATTELARLTAAAQAFPLSGGEALLVAEADWPDKSLIITTKLQAPHSPTALSPVGRRSVLANGCVSQAVLSGLPAEEVRSLLPHLRLAKRTPASITDAEEFLREVEAARNRGHAVEVEQFLPGIAGVAVPVMSAGRPIGAVAVCGPTANLPRRRLNALALDLKQLLGRALPAQAPKAVSGG</sequence>
<evidence type="ECO:0000313" key="6">
    <source>
        <dbReference type="EMBL" id="MEV4286158.1"/>
    </source>
</evidence>
<evidence type="ECO:0000256" key="1">
    <source>
        <dbReference type="ARBA" id="ARBA00023015"/>
    </source>
</evidence>
<organism evidence="6 7">
    <name type="scientific">Nonomuraea bangladeshensis</name>
    <dbReference type="NCBI Taxonomy" id="404385"/>
    <lineage>
        <taxon>Bacteria</taxon>
        <taxon>Bacillati</taxon>
        <taxon>Actinomycetota</taxon>
        <taxon>Actinomycetes</taxon>
        <taxon>Streptosporangiales</taxon>
        <taxon>Streptosporangiaceae</taxon>
        <taxon>Nonomuraea</taxon>
    </lineage>
</organism>
<proteinExistence type="predicted"/>
<dbReference type="Pfam" id="PF01614">
    <property type="entry name" value="IclR_C"/>
    <property type="match status" value="1"/>
</dbReference>
<keyword evidence="1" id="KW-0805">Transcription regulation</keyword>
<dbReference type="Proteomes" id="UP001552427">
    <property type="component" value="Unassembled WGS sequence"/>
</dbReference>
<name>A0ABV3H0W7_9ACTN</name>
<evidence type="ECO:0000259" key="4">
    <source>
        <dbReference type="PROSITE" id="PS51077"/>
    </source>
</evidence>
<dbReference type="PROSITE" id="PS51078">
    <property type="entry name" value="ICLR_ED"/>
    <property type="match status" value="1"/>
</dbReference>
<protein>
    <submittedName>
        <fullName evidence="6">IclR family transcriptional regulator</fullName>
    </submittedName>
</protein>
<evidence type="ECO:0000256" key="2">
    <source>
        <dbReference type="ARBA" id="ARBA00023125"/>
    </source>
</evidence>
<gene>
    <name evidence="6" type="ORF">AB0K40_11710</name>
</gene>
<dbReference type="InterPro" id="IPR005471">
    <property type="entry name" value="Tscrpt_reg_IclR_N"/>
</dbReference>
<dbReference type="PROSITE" id="PS51077">
    <property type="entry name" value="HTH_ICLR"/>
    <property type="match status" value="1"/>
</dbReference>
<dbReference type="SUPFAM" id="SSF55781">
    <property type="entry name" value="GAF domain-like"/>
    <property type="match status" value="1"/>
</dbReference>
<dbReference type="InterPro" id="IPR036388">
    <property type="entry name" value="WH-like_DNA-bd_sf"/>
</dbReference>
<comment type="caution">
    <text evidence="6">The sequence shown here is derived from an EMBL/GenBank/DDBJ whole genome shotgun (WGS) entry which is preliminary data.</text>
</comment>
<evidence type="ECO:0000313" key="7">
    <source>
        <dbReference type="Proteomes" id="UP001552427"/>
    </source>
</evidence>
<keyword evidence="2" id="KW-0238">DNA-binding</keyword>
<dbReference type="InterPro" id="IPR014757">
    <property type="entry name" value="Tscrpt_reg_IclR_C"/>
</dbReference>
<dbReference type="PANTHER" id="PTHR30136">
    <property type="entry name" value="HELIX-TURN-HELIX TRANSCRIPTIONAL REGULATOR, ICLR FAMILY"/>
    <property type="match status" value="1"/>
</dbReference>
<dbReference type="Gene3D" id="1.10.10.10">
    <property type="entry name" value="Winged helix-like DNA-binding domain superfamily/Winged helix DNA-binding domain"/>
    <property type="match status" value="1"/>
</dbReference>
<dbReference type="SMART" id="SM00346">
    <property type="entry name" value="HTH_ICLR"/>
    <property type="match status" value="1"/>
</dbReference>
<feature type="domain" description="HTH iclR-type" evidence="4">
    <location>
        <begin position="23"/>
        <end position="84"/>
    </location>
</feature>
<dbReference type="SUPFAM" id="SSF46785">
    <property type="entry name" value="Winged helix' DNA-binding domain"/>
    <property type="match status" value="1"/>
</dbReference>
<reference evidence="6 7" key="1">
    <citation type="submission" date="2024-06" db="EMBL/GenBank/DDBJ databases">
        <title>The Natural Products Discovery Center: Release of the First 8490 Sequenced Strains for Exploring Actinobacteria Biosynthetic Diversity.</title>
        <authorList>
            <person name="Kalkreuter E."/>
            <person name="Kautsar S.A."/>
            <person name="Yang D."/>
            <person name="Bader C.D."/>
            <person name="Teijaro C.N."/>
            <person name="Fluegel L."/>
            <person name="Davis C.M."/>
            <person name="Simpson J.R."/>
            <person name="Lauterbach L."/>
            <person name="Steele A.D."/>
            <person name="Gui C."/>
            <person name="Meng S."/>
            <person name="Li G."/>
            <person name="Viehrig K."/>
            <person name="Ye F."/>
            <person name="Su P."/>
            <person name="Kiefer A.F."/>
            <person name="Nichols A."/>
            <person name="Cepeda A.J."/>
            <person name="Yan W."/>
            <person name="Fan B."/>
            <person name="Jiang Y."/>
            <person name="Adhikari A."/>
            <person name="Zheng C.-J."/>
            <person name="Schuster L."/>
            <person name="Cowan T.M."/>
            <person name="Smanski M.J."/>
            <person name="Chevrette M.G."/>
            <person name="De Carvalho L.P.S."/>
            <person name="Shen B."/>
        </authorList>
    </citation>
    <scope>NUCLEOTIDE SEQUENCE [LARGE SCALE GENOMIC DNA]</scope>
    <source>
        <strain evidence="6 7">NPDC049574</strain>
    </source>
</reference>
<dbReference type="InterPro" id="IPR036390">
    <property type="entry name" value="WH_DNA-bd_sf"/>
</dbReference>